<comment type="pathway">
    <text evidence="1">Lipid metabolism; butanoate metabolism.</text>
</comment>
<dbReference type="InterPro" id="IPR036291">
    <property type="entry name" value="NAD(P)-bd_dom_sf"/>
</dbReference>
<feature type="binding site" evidence="5">
    <location>
        <position position="143"/>
    </location>
    <ligand>
        <name>NAD(+)</name>
        <dbReference type="ChEBI" id="CHEBI:57540"/>
    </ligand>
</feature>
<feature type="binding site" evidence="5">
    <location>
        <position position="32"/>
    </location>
    <ligand>
        <name>NAD(+)</name>
        <dbReference type="ChEBI" id="CHEBI:57540"/>
    </ligand>
</feature>
<dbReference type="Pfam" id="PF02737">
    <property type="entry name" value="3HCDH_N"/>
    <property type="match status" value="1"/>
</dbReference>
<dbReference type="GO" id="GO:0006635">
    <property type="term" value="P:fatty acid beta-oxidation"/>
    <property type="evidence" value="ECO:0007669"/>
    <property type="project" value="TreeGrafter"/>
</dbReference>
<dbReference type="FunFam" id="3.40.50.720:FF:000009">
    <property type="entry name" value="Fatty oxidation complex, alpha subunit"/>
    <property type="match status" value="1"/>
</dbReference>
<dbReference type="PIRSF" id="PIRSF000105">
    <property type="entry name" value="HCDH"/>
    <property type="match status" value="1"/>
</dbReference>
<keyword evidence="9" id="KW-1185">Reference proteome</keyword>
<feature type="binding site" evidence="5">
    <location>
        <position position="119"/>
    </location>
    <ligand>
        <name>NAD(+)</name>
        <dbReference type="ChEBI" id="CHEBI:57540"/>
    </ligand>
</feature>
<dbReference type="AlphaFoldDB" id="A0A6P1NI36"/>
<accession>A0A6P1NI36</accession>
<dbReference type="Proteomes" id="UP000464186">
    <property type="component" value="Chromosome"/>
</dbReference>
<evidence type="ECO:0000256" key="1">
    <source>
        <dbReference type="ARBA" id="ARBA00005086"/>
    </source>
</evidence>
<feature type="domain" description="3-hydroxyacyl-CoA dehydrogenase C-terminal" evidence="6">
    <location>
        <begin position="187"/>
        <end position="283"/>
    </location>
</feature>
<dbReference type="GO" id="GO:0008691">
    <property type="term" value="F:3-hydroxybutyryl-CoA dehydrogenase activity"/>
    <property type="evidence" value="ECO:0007669"/>
    <property type="project" value="TreeGrafter"/>
</dbReference>
<feature type="binding site" evidence="5">
    <location>
        <begin position="9"/>
        <end position="14"/>
    </location>
    <ligand>
        <name>NAD(+)</name>
        <dbReference type="ChEBI" id="CHEBI:57540"/>
    </ligand>
</feature>
<dbReference type="PANTHER" id="PTHR48075">
    <property type="entry name" value="3-HYDROXYACYL-COA DEHYDROGENASE FAMILY PROTEIN"/>
    <property type="match status" value="1"/>
</dbReference>
<protein>
    <submittedName>
        <fullName evidence="8">3-hydroxyacyl-CoA dehydrogenase family protein</fullName>
    </submittedName>
</protein>
<evidence type="ECO:0000256" key="3">
    <source>
        <dbReference type="ARBA" id="ARBA00023002"/>
    </source>
</evidence>
<dbReference type="Pfam" id="PF00725">
    <property type="entry name" value="3HCDH"/>
    <property type="match status" value="1"/>
</dbReference>
<evidence type="ECO:0000256" key="4">
    <source>
        <dbReference type="PIRSR" id="PIRSR000105-1"/>
    </source>
</evidence>
<organism evidence="8 9">
    <name type="scientific">Pseudarthrobacter psychrotolerans</name>
    <dbReference type="NCBI Taxonomy" id="2697569"/>
    <lineage>
        <taxon>Bacteria</taxon>
        <taxon>Bacillati</taxon>
        <taxon>Actinomycetota</taxon>
        <taxon>Actinomycetes</taxon>
        <taxon>Micrococcales</taxon>
        <taxon>Micrococcaceae</taxon>
        <taxon>Pseudarthrobacter</taxon>
    </lineage>
</organism>
<dbReference type="InterPro" id="IPR022694">
    <property type="entry name" value="3-OHacyl-CoA_DH"/>
</dbReference>
<dbReference type="KEGG" id="psey:GU243_03765"/>
<feature type="site" description="Important for catalytic activity" evidence="4">
    <location>
        <position position="140"/>
    </location>
</feature>
<keyword evidence="5" id="KW-0520">NAD</keyword>
<feature type="domain" description="3-hydroxyacyl-CoA dehydrogenase NAD binding" evidence="7">
    <location>
        <begin position="5"/>
        <end position="182"/>
    </location>
</feature>
<evidence type="ECO:0000313" key="8">
    <source>
        <dbReference type="EMBL" id="QHK19018.1"/>
    </source>
</evidence>
<evidence type="ECO:0000259" key="6">
    <source>
        <dbReference type="Pfam" id="PF00725"/>
    </source>
</evidence>
<evidence type="ECO:0000256" key="5">
    <source>
        <dbReference type="PIRSR" id="PIRSR000105-2"/>
    </source>
</evidence>
<feature type="binding site" evidence="5">
    <location>
        <position position="97"/>
    </location>
    <ligand>
        <name>NAD(+)</name>
        <dbReference type="ChEBI" id="CHEBI:57540"/>
    </ligand>
</feature>
<sequence length="291" mass="31335">MQNNILIVGSGAMGSQIGMLGALAGYRTTIQDISEPSLAAARDQLATRMDHFVAKGRLDRAEADTALARLNFTTSLEEGAADADFVIEAATEKLDVKRAIFTALDKAAPANTVLATNSSTYGSSKVASATGRPDKVCNMHFFNPALVMKCVEVVRHDQTSQETVDSTMELARALGKSPVLINHEIPGFVANRLMGAIRDEALHLVTAGIASHEDIDTAAKTALGHPMGPFELMDLVGLDVSYLIRMATYEETGRPEDLPHPALKALYEQGRYGKKTGHGWYEYDQSGTKLP</sequence>
<dbReference type="InterPro" id="IPR006176">
    <property type="entry name" value="3-OHacyl-CoA_DH_NAD-bd"/>
</dbReference>
<keyword evidence="3" id="KW-0560">Oxidoreductase</keyword>
<comment type="similarity">
    <text evidence="2">Belongs to the 3-hydroxyacyl-CoA dehydrogenase family.</text>
</comment>
<dbReference type="PANTHER" id="PTHR48075:SF5">
    <property type="entry name" value="3-HYDROXYBUTYRYL-COA DEHYDROGENASE"/>
    <property type="match status" value="1"/>
</dbReference>
<evidence type="ECO:0000259" key="7">
    <source>
        <dbReference type="Pfam" id="PF02737"/>
    </source>
</evidence>
<proteinExistence type="inferred from homology"/>
<feature type="binding site" evidence="5">
    <location>
        <position position="92"/>
    </location>
    <ligand>
        <name>NAD(+)</name>
        <dbReference type="ChEBI" id="CHEBI:57540"/>
    </ligand>
</feature>
<reference evidence="8 9" key="1">
    <citation type="submission" date="2020-01" db="EMBL/GenBank/DDBJ databases">
        <title>Pseudarthrobacter psychrotolerans sp. nov., isolated from antarctic soil.</title>
        <authorList>
            <person name="Shin Y."/>
            <person name="Park W."/>
        </authorList>
    </citation>
    <scope>NUCLEOTIDE SEQUENCE [LARGE SCALE GENOMIC DNA]</scope>
    <source>
        <strain evidence="8 9">YJ56</strain>
    </source>
</reference>
<dbReference type="GO" id="GO:0070403">
    <property type="term" value="F:NAD+ binding"/>
    <property type="evidence" value="ECO:0007669"/>
    <property type="project" value="InterPro"/>
</dbReference>
<dbReference type="InterPro" id="IPR008927">
    <property type="entry name" value="6-PGluconate_DH-like_C_sf"/>
</dbReference>
<dbReference type="EMBL" id="CP047898">
    <property type="protein sequence ID" value="QHK19018.1"/>
    <property type="molecule type" value="Genomic_DNA"/>
</dbReference>
<dbReference type="SUPFAM" id="SSF48179">
    <property type="entry name" value="6-phosphogluconate dehydrogenase C-terminal domain-like"/>
    <property type="match status" value="1"/>
</dbReference>
<feature type="binding site" evidence="5">
    <location>
        <position position="275"/>
    </location>
    <ligand>
        <name>NAD(+)</name>
        <dbReference type="ChEBI" id="CHEBI:57540"/>
    </ligand>
</feature>
<dbReference type="Gene3D" id="1.10.1040.10">
    <property type="entry name" value="N-(1-d-carboxylethyl)-l-norvaline Dehydrogenase, domain 2"/>
    <property type="match status" value="1"/>
</dbReference>
<name>A0A6P1NI36_9MICC</name>
<gene>
    <name evidence="8" type="ORF">GU243_03765</name>
</gene>
<evidence type="ECO:0000256" key="2">
    <source>
        <dbReference type="ARBA" id="ARBA00009463"/>
    </source>
</evidence>
<dbReference type="SUPFAM" id="SSF51735">
    <property type="entry name" value="NAD(P)-binding Rossmann-fold domains"/>
    <property type="match status" value="1"/>
</dbReference>
<dbReference type="Gene3D" id="3.40.50.720">
    <property type="entry name" value="NAD(P)-binding Rossmann-like Domain"/>
    <property type="match status" value="1"/>
</dbReference>
<dbReference type="InterPro" id="IPR013328">
    <property type="entry name" value="6PGD_dom2"/>
</dbReference>
<dbReference type="InterPro" id="IPR006108">
    <property type="entry name" value="3HC_DH_C"/>
</dbReference>
<evidence type="ECO:0000313" key="9">
    <source>
        <dbReference type="Proteomes" id="UP000464186"/>
    </source>
</evidence>